<organism evidence="4 5">
    <name type="scientific">Spirilliplanes yamanashiensis</name>
    <dbReference type="NCBI Taxonomy" id="42233"/>
    <lineage>
        <taxon>Bacteria</taxon>
        <taxon>Bacillati</taxon>
        <taxon>Actinomycetota</taxon>
        <taxon>Actinomycetes</taxon>
        <taxon>Micromonosporales</taxon>
        <taxon>Micromonosporaceae</taxon>
        <taxon>Spirilliplanes</taxon>
    </lineage>
</organism>
<name>A0A8J3Y928_9ACTN</name>
<feature type="compositionally biased region" description="Polar residues" evidence="3">
    <location>
        <begin position="83"/>
        <end position="96"/>
    </location>
</feature>
<dbReference type="AlphaFoldDB" id="A0A8J3Y928"/>
<dbReference type="SUPFAM" id="SSF140453">
    <property type="entry name" value="EsxAB dimer-like"/>
    <property type="match status" value="1"/>
</dbReference>
<protein>
    <recommendedName>
        <fullName evidence="1">ESAT-6-like protein</fullName>
    </recommendedName>
</protein>
<feature type="compositionally biased region" description="Gly residues" evidence="3">
    <location>
        <begin position="97"/>
        <end position="106"/>
    </location>
</feature>
<evidence type="ECO:0000256" key="2">
    <source>
        <dbReference type="SAM" id="Coils"/>
    </source>
</evidence>
<evidence type="ECO:0000313" key="4">
    <source>
        <dbReference type="EMBL" id="GIJ03652.1"/>
    </source>
</evidence>
<dbReference type="NCBIfam" id="TIGR03930">
    <property type="entry name" value="WXG100_ESAT6"/>
    <property type="match status" value="1"/>
</dbReference>
<dbReference type="EMBL" id="BOOY01000022">
    <property type="protein sequence ID" value="GIJ03652.1"/>
    <property type="molecule type" value="Genomic_DNA"/>
</dbReference>
<proteinExistence type="inferred from homology"/>
<dbReference type="Gene3D" id="1.10.287.1060">
    <property type="entry name" value="ESAT-6-like"/>
    <property type="match status" value="1"/>
</dbReference>
<evidence type="ECO:0000256" key="3">
    <source>
        <dbReference type="SAM" id="MobiDB-lite"/>
    </source>
</evidence>
<evidence type="ECO:0000313" key="5">
    <source>
        <dbReference type="Proteomes" id="UP000652013"/>
    </source>
</evidence>
<comment type="caution">
    <text evidence="4">The sequence shown here is derived from an EMBL/GenBank/DDBJ whole genome shotgun (WGS) entry which is preliminary data.</text>
</comment>
<dbReference type="Pfam" id="PF06013">
    <property type="entry name" value="WXG100"/>
    <property type="match status" value="1"/>
</dbReference>
<accession>A0A8J3Y928</accession>
<dbReference type="Proteomes" id="UP000652013">
    <property type="component" value="Unassembled WGS sequence"/>
</dbReference>
<comment type="similarity">
    <text evidence="1">Belongs to the WXG100 family.</text>
</comment>
<sequence length="106" mass="11225">MSQTQSEAAVMEQAAAKFEQTNEQLQQMLTGLMNELSVLESAWQGSGGASFTQVKVQWSNDQAAIQRALAETAEAIRTAGQNYTATDTEASSRITQSGGGGITLPL</sequence>
<keyword evidence="2" id="KW-0175">Coiled coil</keyword>
<dbReference type="RefSeq" id="WP_203938917.1">
    <property type="nucleotide sequence ID" value="NZ_BAAAGJ010000022.1"/>
</dbReference>
<feature type="coiled-coil region" evidence="2">
    <location>
        <begin position="1"/>
        <end position="42"/>
    </location>
</feature>
<reference evidence="4" key="1">
    <citation type="submission" date="2021-01" db="EMBL/GenBank/DDBJ databases">
        <title>Whole genome shotgun sequence of Spirilliplanes yamanashiensis NBRC 15828.</title>
        <authorList>
            <person name="Komaki H."/>
            <person name="Tamura T."/>
        </authorList>
    </citation>
    <scope>NUCLEOTIDE SEQUENCE</scope>
    <source>
        <strain evidence="4">NBRC 15828</strain>
    </source>
</reference>
<evidence type="ECO:0000256" key="1">
    <source>
        <dbReference type="RuleBase" id="RU362001"/>
    </source>
</evidence>
<gene>
    <name evidence="4" type="ORF">Sya03_30040</name>
</gene>
<dbReference type="InterPro" id="IPR010310">
    <property type="entry name" value="T7SS_ESAT-6-like"/>
</dbReference>
<keyword evidence="5" id="KW-1185">Reference proteome</keyword>
<feature type="region of interest" description="Disordered" evidence="3">
    <location>
        <begin position="83"/>
        <end position="106"/>
    </location>
</feature>
<dbReference type="InterPro" id="IPR036689">
    <property type="entry name" value="ESAT-6-like_sf"/>
</dbReference>